<dbReference type="PANTHER" id="PTHR42760">
    <property type="entry name" value="SHORT-CHAIN DEHYDROGENASES/REDUCTASES FAMILY MEMBER"/>
    <property type="match status" value="1"/>
</dbReference>
<dbReference type="FunFam" id="3.40.50.720:FF:000173">
    <property type="entry name" value="3-oxoacyl-[acyl-carrier protein] reductase"/>
    <property type="match status" value="1"/>
</dbReference>
<organism evidence="4 5">
    <name type="scientific">Variovorax terrae</name>
    <dbReference type="NCBI Taxonomy" id="2923278"/>
    <lineage>
        <taxon>Bacteria</taxon>
        <taxon>Pseudomonadati</taxon>
        <taxon>Pseudomonadota</taxon>
        <taxon>Betaproteobacteria</taxon>
        <taxon>Burkholderiales</taxon>
        <taxon>Comamonadaceae</taxon>
        <taxon>Variovorax</taxon>
    </lineage>
</organism>
<dbReference type="InterPro" id="IPR057326">
    <property type="entry name" value="KR_dom"/>
</dbReference>
<dbReference type="InterPro" id="IPR020904">
    <property type="entry name" value="Sc_DH/Rdtase_CS"/>
</dbReference>
<evidence type="ECO:0000313" key="4">
    <source>
        <dbReference type="EMBL" id="MCJ0762366.1"/>
    </source>
</evidence>
<dbReference type="PRINTS" id="PR00081">
    <property type="entry name" value="GDHRDH"/>
</dbReference>
<dbReference type="GO" id="GO:0006633">
    <property type="term" value="P:fatty acid biosynthetic process"/>
    <property type="evidence" value="ECO:0007669"/>
    <property type="project" value="TreeGrafter"/>
</dbReference>
<dbReference type="Gene3D" id="3.40.50.720">
    <property type="entry name" value="NAD(P)-binding Rossmann-like Domain"/>
    <property type="match status" value="1"/>
</dbReference>
<dbReference type="SMART" id="SM00822">
    <property type="entry name" value="PKS_KR"/>
    <property type="match status" value="1"/>
</dbReference>
<keyword evidence="5" id="KW-1185">Reference proteome</keyword>
<comment type="caution">
    <text evidence="4">The sequence shown here is derived from an EMBL/GenBank/DDBJ whole genome shotgun (WGS) entry which is preliminary data.</text>
</comment>
<keyword evidence="2" id="KW-0560">Oxidoreductase</keyword>
<dbReference type="GO" id="GO:0016616">
    <property type="term" value="F:oxidoreductase activity, acting on the CH-OH group of donors, NAD or NADP as acceptor"/>
    <property type="evidence" value="ECO:0007669"/>
    <property type="project" value="TreeGrafter"/>
</dbReference>
<dbReference type="InterPro" id="IPR002347">
    <property type="entry name" value="SDR_fam"/>
</dbReference>
<evidence type="ECO:0000313" key="5">
    <source>
        <dbReference type="Proteomes" id="UP001139447"/>
    </source>
</evidence>
<proteinExistence type="inferred from homology"/>
<dbReference type="AlphaFoldDB" id="A0A9X2APS7"/>
<evidence type="ECO:0000259" key="3">
    <source>
        <dbReference type="SMART" id="SM00822"/>
    </source>
</evidence>
<dbReference type="PRINTS" id="PR00080">
    <property type="entry name" value="SDRFAMILY"/>
</dbReference>
<dbReference type="SUPFAM" id="SSF51735">
    <property type="entry name" value="NAD(P)-binding Rossmann-fold domains"/>
    <property type="match status" value="1"/>
</dbReference>
<dbReference type="PROSITE" id="PS00061">
    <property type="entry name" value="ADH_SHORT"/>
    <property type="match status" value="1"/>
</dbReference>
<dbReference type="Pfam" id="PF13561">
    <property type="entry name" value="adh_short_C2"/>
    <property type="match status" value="1"/>
</dbReference>
<comment type="similarity">
    <text evidence="1">Belongs to the short-chain dehydrogenases/reductases (SDR) family.</text>
</comment>
<dbReference type="GO" id="GO:0048038">
    <property type="term" value="F:quinone binding"/>
    <property type="evidence" value="ECO:0007669"/>
    <property type="project" value="TreeGrafter"/>
</dbReference>
<gene>
    <name evidence="4" type="ORF">MMF98_04000</name>
</gene>
<accession>A0A9X2APS7</accession>
<dbReference type="EMBL" id="JALGBI010000001">
    <property type="protein sequence ID" value="MCJ0762366.1"/>
    <property type="molecule type" value="Genomic_DNA"/>
</dbReference>
<feature type="domain" description="Ketoreductase" evidence="3">
    <location>
        <begin position="13"/>
        <end position="185"/>
    </location>
</feature>
<evidence type="ECO:0000256" key="1">
    <source>
        <dbReference type="ARBA" id="ARBA00006484"/>
    </source>
</evidence>
<protein>
    <submittedName>
        <fullName evidence="4">SDR family oxidoreductase</fullName>
    </submittedName>
</protein>
<dbReference type="Proteomes" id="UP001139447">
    <property type="component" value="Unassembled WGS sequence"/>
</dbReference>
<name>A0A9X2APS7_9BURK</name>
<reference evidence="4" key="1">
    <citation type="submission" date="2022-03" db="EMBL/GenBank/DDBJ databases">
        <authorList>
            <person name="Woo C.Y."/>
        </authorList>
    </citation>
    <scope>NUCLEOTIDE SEQUENCE</scope>
    <source>
        <strain evidence="4">CYS-02</strain>
    </source>
</reference>
<sequence length="259" mass="27294">MNTELDYFALTGKNIVVTGAAQGVGLALSQAIVALGGRVVAVDVQEGPLQKLASESNGQIVAATGDVRDPAFAAHVVEQGAAAFGHVDGLVNNAAIVRPAMIEKMTSEQWQQVVDVNLTGPFNFLQAVGRHLVSRRRADATVTGSIVNISSDGGRRGSVGQINYSATKAGMLGITMSAAREWGRHGIRVNTVCFGVVETQMSEVARGDKFADAYMKQILLERWASPQEVSRPVCFLLGNASSYITGQHLSVAGGFHLSA</sequence>
<dbReference type="InterPro" id="IPR036291">
    <property type="entry name" value="NAD(P)-bd_dom_sf"/>
</dbReference>
<dbReference type="PANTHER" id="PTHR42760:SF133">
    <property type="entry name" value="3-OXOACYL-[ACYL-CARRIER-PROTEIN] REDUCTASE"/>
    <property type="match status" value="1"/>
</dbReference>
<evidence type="ECO:0000256" key="2">
    <source>
        <dbReference type="ARBA" id="ARBA00023002"/>
    </source>
</evidence>
<dbReference type="RefSeq" id="WP_243304554.1">
    <property type="nucleotide sequence ID" value="NZ_JALGBI010000001.1"/>
</dbReference>